<reference evidence="6" key="1">
    <citation type="submission" date="2019-09" db="EMBL/GenBank/DDBJ databases">
        <title>Mumia zhuanghuii sp. nov. isolated from the intestinal contents of plateau pika (Ochotona curzoniae) in the Qinghai-Tibet plateau of China.</title>
        <authorList>
            <person name="Tian Z."/>
        </authorList>
    </citation>
    <scope>NUCLEOTIDE SEQUENCE [LARGE SCALE GENOMIC DNA]</scope>
    <source>
        <strain evidence="6">JCM 30598</strain>
    </source>
</reference>
<feature type="domain" description="FAD dependent oxidoreductase" evidence="2">
    <location>
        <begin position="513"/>
        <end position="873"/>
    </location>
</feature>
<dbReference type="Pfam" id="PF07992">
    <property type="entry name" value="Pyr_redox_2"/>
    <property type="match status" value="1"/>
</dbReference>
<evidence type="ECO:0000256" key="1">
    <source>
        <dbReference type="ARBA" id="ARBA00023002"/>
    </source>
</evidence>
<dbReference type="SUPFAM" id="SSF51905">
    <property type="entry name" value="FAD/NAD(P)-binding domain"/>
    <property type="match status" value="2"/>
</dbReference>
<dbReference type="Pfam" id="PF01266">
    <property type="entry name" value="DAO"/>
    <property type="match status" value="1"/>
</dbReference>
<gene>
    <name evidence="5" type="ORF">F6B43_15780</name>
</gene>
<keyword evidence="6" id="KW-1185">Reference proteome</keyword>
<dbReference type="InterPro" id="IPR006076">
    <property type="entry name" value="FAD-dep_OxRdtase"/>
</dbReference>
<dbReference type="Proteomes" id="UP000325827">
    <property type="component" value="Unassembled WGS sequence"/>
</dbReference>
<dbReference type="AlphaFoldDB" id="A0A5J5J0C0"/>
<dbReference type="Gene3D" id="3.50.50.60">
    <property type="entry name" value="FAD/NAD(P)-binding domain"/>
    <property type="match status" value="3"/>
</dbReference>
<evidence type="ECO:0000259" key="3">
    <source>
        <dbReference type="Pfam" id="PF04324"/>
    </source>
</evidence>
<dbReference type="InterPro" id="IPR036188">
    <property type="entry name" value="FAD/NAD-bd_sf"/>
</dbReference>
<sequence>MPVDEHVYDLLIVGGGPAGMAAAASAAGAGLDTVLIDERPTLGGQVYKQPGPGMRVTDAKEMGAQYLAGRALIDAVDQSAATVRLRSSVLDLEAEEGGWVAMVQTDGDPVSSLRARRVIVAAGAHDRPVVFPGWTLPGVITAGGLQTLAKTQAFIPGERIVFAGSGPVALAFPAQLAGYGANIVTALEAGPAPSPGDLVKIAASAPGNVGLLMDAAKYQSALIARRIPLRYRRIVVRAEGDGRVERVVHARVDAQWRVVPGTEETVDADVLCVGYGFTPTAELLRLVGCGFDNHEDLGGPVVRKDEWCRTDIASIYAAGDGAGVEGSAVAADEGRVAAFAAALDAGIMTPDAATVAARPLLRRIARRRALTRATERMYGVGQGVFDLADAGTIVCRCEGVVERDVRAAVEAAPEVSAVKALTRAGMGPCQGRMCGRHIAAMIAERRGVSIDEVAPATPRMPLRPVPIGAVADADVIDPGLFAVKDDAPIEPDRTDVVPAEVIARAGGVVTDTDVLVMGGGIAGAAVAYYLAKEGVDVELVERGELNREASGTNAGSFHFQLAIHQLSGKGTDADRSRLLSDARASVEAYGLWKTLGDELGADIGLHQTGGWMVAETSEQLRLLHEKHVLEAEAGIHTEVLTGAALRDRAPYFSDRVIGATYCDLEGHANPLVVAPLYARRAVEHGARMRTGIEVFSIEVDDTSASHRFVVRTSAGTIRARRIVNCAGGWAGELGAMVGLRFPIRREGLHVNVTEARDELLPSMVQHIGRRLTLKQTHHGSFIIGGGWPTPTTGYPRRYPTTWNSAAGNLRVALDIVPQLEDVRVIRTWSGVIAFTDDYSPIVGESVSVPGYFACVASTGFTFSPIYARRIAEMIVDPAAASPFDERFSIDRTVDRIRA</sequence>
<dbReference type="GO" id="GO:0016491">
    <property type="term" value="F:oxidoreductase activity"/>
    <property type="evidence" value="ECO:0007669"/>
    <property type="project" value="UniProtKB-KW"/>
</dbReference>
<dbReference type="EMBL" id="VYSA01000003">
    <property type="protein sequence ID" value="KAA9106584.1"/>
    <property type="molecule type" value="Genomic_DNA"/>
</dbReference>
<keyword evidence="1" id="KW-0560">Oxidoreductase</keyword>
<dbReference type="Gene3D" id="1.10.10.1100">
    <property type="entry name" value="BFD-like [2Fe-2S]-binding domain"/>
    <property type="match status" value="1"/>
</dbReference>
<dbReference type="InterPro" id="IPR041854">
    <property type="entry name" value="BFD-like_2Fe2S-bd_dom_sf"/>
</dbReference>
<dbReference type="Pfam" id="PF04324">
    <property type="entry name" value="Fer2_BFD"/>
    <property type="match status" value="1"/>
</dbReference>
<evidence type="ECO:0000259" key="2">
    <source>
        <dbReference type="Pfam" id="PF01266"/>
    </source>
</evidence>
<accession>A0A5J5J0C0</accession>
<dbReference type="InterPro" id="IPR051691">
    <property type="entry name" value="Metab_Enz_Cyan_OpOx_G3PDH"/>
</dbReference>
<dbReference type="OrthoDB" id="9801699at2"/>
<evidence type="ECO:0000313" key="6">
    <source>
        <dbReference type="Proteomes" id="UP000325827"/>
    </source>
</evidence>
<dbReference type="PRINTS" id="PR00368">
    <property type="entry name" value="FADPNR"/>
</dbReference>
<dbReference type="InterPro" id="IPR007419">
    <property type="entry name" value="BFD-like_2Fe2S-bd_dom"/>
</dbReference>
<proteinExistence type="predicted"/>
<dbReference type="RefSeq" id="WP_150449933.1">
    <property type="nucleotide sequence ID" value="NZ_VYSA01000003.1"/>
</dbReference>
<comment type="caution">
    <text evidence="5">The sequence shown here is derived from an EMBL/GenBank/DDBJ whole genome shotgun (WGS) entry which is preliminary data.</text>
</comment>
<feature type="domain" description="FAD/NAD(P)-binding" evidence="4">
    <location>
        <begin position="8"/>
        <end position="331"/>
    </location>
</feature>
<dbReference type="Gene3D" id="3.30.9.10">
    <property type="entry name" value="D-Amino Acid Oxidase, subunit A, domain 2"/>
    <property type="match status" value="1"/>
</dbReference>
<protein>
    <submittedName>
        <fullName evidence="5">FAD-dependent oxidoreductase</fullName>
    </submittedName>
</protein>
<dbReference type="CDD" id="cd19946">
    <property type="entry name" value="GlpA-like_Fer2_BFD-like"/>
    <property type="match status" value="1"/>
</dbReference>
<feature type="domain" description="BFD-like [2Fe-2S]-binding" evidence="3">
    <location>
        <begin position="393"/>
        <end position="444"/>
    </location>
</feature>
<evidence type="ECO:0000313" key="5">
    <source>
        <dbReference type="EMBL" id="KAA9106584.1"/>
    </source>
</evidence>
<evidence type="ECO:0000259" key="4">
    <source>
        <dbReference type="Pfam" id="PF07992"/>
    </source>
</evidence>
<dbReference type="InterPro" id="IPR023753">
    <property type="entry name" value="FAD/NAD-binding_dom"/>
</dbReference>
<name>A0A5J5J0C0_9MICO</name>
<dbReference type="PRINTS" id="PR00411">
    <property type="entry name" value="PNDRDTASEI"/>
</dbReference>
<dbReference type="PANTHER" id="PTHR42949:SF3">
    <property type="entry name" value="ANAEROBIC GLYCEROL-3-PHOSPHATE DEHYDROGENASE SUBUNIT B"/>
    <property type="match status" value="1"/>
</dbReference>
<organism evidence="5 6">
    <name type="scientific">Microbacterium rhizomatis</name>
    <dbReference type="NCBI Taxonomy" id="1631477"/>
    <lineage>
        <taxon>Bacteria</taxon>
        <taxon>Bacillati</taxon>
        <taxon>Actinomycetota</taxon>
        <taxon>Actinomycetes</taxon>
        <taxon>Micrococcales</taxon>
        <taxon>Microbacteriaceae</taxon>
        <taxon>Microbacterium</taxon>
    </lineage>
</organism>
<dbReference type="PANTHER" id="PTHR42949">
    <property type="entry name" value="ANAEROBIC GLYCEROL-3-PHOSPHATE DEHYDROGENASE SUBUNIT B"/>
    <property type="match status" value="1"/>
</dbReference>